<keyword evidence="2" id="KW-1185">Reference proteome</keyword>
<comment type="caution">
    <text evidence="1">The sequence shown here is derived from an EMBL/GenBank/DDBJ whole genome shotgun (WGS) entry which is preliminary data.</text>
</comment>
<name>D6TPX1_KTERA</name>
<evidence type="ECO:0000313" key="2">
    <source>
        <dbReference type="Proteomes" id="UP000004508"/>
    </source>
</evidence>
<proteinExistence type="predicted"/>
<evidence type="ECO:0000313" key="1">
    <source>
        <dbReference type="EMBL" id="EFH87556.1"/>
    </source>
</evidence>
<dbReference type="Proteomes" id="UP000004508">
    <property type="component" value="Unassembled WGS sequence"/>
</dbReference>
<sequence length="43" mass="5363">MSLYKLVNYAENWGLCQEIDENLGRRLRELIWRSRRKEKERPL</sequence>
<protein>
    <submittedName>
        <fullName evidence="1">Uncharacterized protein</fullName>
    </submittedName>
</protein>
<organism evidence="1 2">
    <name type="scientific">Ktedonobacter racemifer DSM 44963</name>
    <dbReference type="NCBI Taxonomy" id="485913"/>
    <lineage>
        <taxon>Bacteria</taxon>
        <taxon>Bacillati</taxon>
        <taxon>Chloroflexota</taxon>
        <taxon>Ktedonobacteria</taxon>
        <taxon>Ktedonobacterales</taxon>
        <taxon>Ktedonobacteraceae</taxon>
        <taxon>Ktedonobacter</taxon>
    </lineage>
</organism>
<dbReference type="InParanoid" id="D6TPX1"/>
<accession>D6TPX1</accession>
<dbReference type="AlphaFoldDB" id="D6TPX1"/>
<reference evidence="1 2" key="1">
    <citation type="journal article" date="2011" name="Stand. Genomic Sci.">
        <title>Non-contiguous finished genome sequence and contextual data of the filamentous soil bacterium Ktedonobacter racemifer type strain (SOSP1-21).</title>
        <authorList>
            <person name="Chang Y.J."/>
            <person name="Land M."/>
            <person name="Hauser L."/>
            <person name="Chertkov O."/>
            <person name="Del Rio T.G."/>
            <person name="Nolan M."/>
            <person name="Copeland A."/>
            <person name="Tice H."/>
            <person name="Cheng J.F."/>
            <person name="Lucas S."/>
            <person name="Han C."/>
            <person name="Goodwin L."/>
            <person name="Pitluck S."/>
            <person name="Ivanova N."/>
            <person name="Ovchinikova G."/>
            <person name="Pati A."/>
            <person name="Chen A."/>
            <person name="Palaniappan K."/>
            <person name="Mavromatis K."/>
            <person name="Liolios K."/>
            <person name="Brettin T."/>
            <person name="Fiebig A."/>
            <person name="Rohde M."/>
            <person name="Abt B."/>
            <person name="Goker M."/>
            <person name="Detter J.C."/>
            <person name="Woyke T."/>
            <person name="Bristow J."/>
            <person name="Eisen J.A."/>
            <person name="Markowitz V."/>
            <person name="Hugenholtz P."/>
            <person name="Kyrpides N.C."/>
            <person name="Klenk H.P."/>
            <person name="Lapidus A."/>
        </authorList>
    </citation>
    <scope>NUCLEOTIDE SEQUENCE [LARGE SCALE GENOMIC DNA]</scope>
    <source>
        <strain evidence="2">DSM 44963</strain>
    </source>
</reference>
<dbReference type="EMBL" id="ADVG01000002">
    <property type="protein sequence ID" value="EFH87556.1"/>
    <property type="molecule type" value="Genomic_DNA"/>
</dbReference>
<gene>
    <name evidence="1" type="ORF">Krac_8890</name>
</gene>